<reference evidence="1 2" key="1">
    <citation type="journal article" date="2021" name="Genome Biol.">
        <title>AFLAP: assembly-free linkage analysis pipeline using k-mers from genome sequencing data.</title>
        <authorList>
            <person name="Fletcher K."/>
            <person name="Zhang L."/>
            <person name="Gil J."/>
            <person name="Han R."/>
            <person name="Cavanaugh K."/>
            <person name="Michelmore R."/>
        </authorList>
    </citation>
    <scope>NUCLEOTIDE SEQUENCE [LARGE SCALE GENOMIC DNA]</scope>
    <source>
        <strain evidence="1 2">SF5</strain>
    </source>
</reference>
<evidence type="ECO:0000313" key="1">
    <source>
        <dbReference type="EMBL" id="TDH74358.1"/>
    </source>
</evidence>
<dbReference type="EMBL" id="SHOA02000011">
    <property type="protein sequence ID" value="TDH74358.1"/>
    <property type="molecule type" value="Genomic_DNA"/>
</dbReference>
<proteinExistence type="predicted"/>
<accession>A0A976IM95</accession>
<sequence>MTSRNKESETLHNHHDEIVIIDYDSDTPYVLMDEKSTESNCEDDSRRAPDRACPCVNNVCLHLT</sequence>
<keyword evidence="2" id="KW-1185">Reference proteome</keyword>
<dbReference type="KEGG" id="blac:94345215"/>
<evidence type="ECO:0000313" key="2">
    <source>
        <dbReference type="Proteomes" id="UP000294530"/>
    </source>
</evidence>
<gene>
    <name evidence="1" type="ORF">CCR75_001441</name>
</gene>
<name>A0A976IM95_BRELC</name>
<dbReference type="GeneID" id="94345215"/>
<comment type="caution">
    <text evidence="1">The sequence shown here is derived from an EMBL/GenBank/DDBJ whole genome shotgun (WGS) entry which is preliminary data.</text>
</comment>
<organism evidence="1 2">
    <name type="scientific">Bremia lactucae</name>
    <name type="common">Lettuce downy mildew</name>
    <dbReference type="NCBI Taxonomy" id="4779"/>
    <lineage>
        <taxon>Eukaryota</taxon>
        <taxon>Sar</taxon>
        <taxon>Stramenopiles</taxon>
        <taxon>Oomycota</taxon>
        <taxon>Peronosporomycetes</taxon>
        <taxon>Peronosporales</taxon>
        <taxon>Peronosporaceae</taxon>
        <taxon>Bremia</taxon>
    </lineage>
</organism>
<dbReference type="Proteomes" id="UP000294530">
    <property type="component" value="Unassembled WGS sequence"/>
</dbReference>
<protein>
    <submittedName>
        <fullName evidence="1">Uncharacterized protein</fullName>
    </submittedName>
</protein>
<dbReference type="AlphaFoldDB" id="A0A976IM95"/>
<dbReference type="RefSeq" id="XP_067823856.1">
    <property type="nucleotide sequence ID" value="XM_067959544.1"/>
</dbReference>